<dbReference type="PATRIC" id="fig|1617427.3.peg.945"/>
<evidence type="ECO:0000313" key="12">
    <source>
        <dbReference type="EMBL" id="KXK08379.1"/>
    </source>
</evidence>
<dbReference type="AlphaFoldDB" id="A0A136KG51"/>
<evidence type="ECO:0000313" key="13">
    <source>
        <dbReference type="Proteomes" id="UP000070449"/>
    </source>
</evidence>
<sequence length="466" mass="52545">MKIFFKLTHHETDPDSIEYGLLPDARFKKSEVGINISPEIIMAQKAIQEFSAKKLIHQNISKYTDHFFQEYQGVQITPDNVDSISLPDFDNGYVAKPDELFGKRGKNNLIFMSNNKTEIIQWIKQKSSQTIKLQVSSVRTIQGKLFTFLVEPKIPHEKEFYLSISSQRDHNVIYFSNKGGVDIEENWNDTIELKIPFTIEPTPLPKLVLDKISAQLSENEKDIVLTFIDALYQLYCELDFTYLEINPFVLTDQGIQMLDCVARLDDTAYYKNSLIWGRAGITFPKPFGGEALPEELVVEQIDSKSGASLKLKVLNRNGSIWMLTSGGGGSVIFADTVGDLGFANQLANYGEYSGNPSTDETEEYADIVIKLMLNSKAKKKVLIIGGGIANFTDIKKTFIGLISAIKQNSQQIKRQGIVIFVRRGGPNYEEGLQLMKTEMQNLDIEAHVFGPETYMTHIIELAVNKL</sequence>
<evidence type="ECO:0000256" key="2">
    <source>
        <dbReference type="ARBA" id="ARBA00022490"/>
    </source>
</evidence>
<evidence type="ECO:0000256" key="9">
    <source>
        <dbReference type="ARBA" id="ARBA00047593"/>
    </source>
</evidence>
<protein>
    <submittedName>
        <fullName evidence="12">Succinyl-CoA ligase (ADP-forming) subunit beta</fullName>
        <ecNumber evidence="12">6.2.1.5</ecNumber>
    </submittedName>
</protein>
<feature type="domain" description="ATP-citrate synthase citrate-binding" evidence="10">
    <location>
        <begin position="291"/>
        <end position="464"/>
    </location>
</feature>
<keyword evidence="2" id="KW-0963">Cytoplasm</keyword>
<dbReference type="PANTHER" id="PTHR11815:SF10">
    <property type="entry name" value="SUCCINATE--COA LIGASE [GDP-FORMING] SUBUNIT BETA, MITOCHONDRIAL"/>
    <property type="match status" value="1"/>
</dbReference>
<dbReference type="SUPFAM" id="SSF56059">
    <property type="entry name" value="Glutathione synthetase ATP-binding domain-like"/>
    <property type="match status" value="1"/>
</dbReference>
<dbReference type="InterPro" id="IPR032263">
    <property type="entry name" value="Citrate-bd"/>
</dbReference>
<dbReference type="PANTHER" id="PTHR11815">
    <property type="entry name" value="SUCCINYL-COA SYNTHETASE BETA CHAIN"/>
    <property type="match status" value="1"/>
</dbReference>
<dbReference type="Pfam" id="PF16114">
    <property type="entry name" value="Citrate_bind"/>
    <property type="match status" value="1"/>
</dbReference>
<dbReference type="Gene3D" id="3.30.470.110">
    <property type="match status" value="1"/>
</dbReference>
<evidence type="ECO:0000256" key="5">
    <source>
        <dbReference type="ARBA" id="ARBA00022741"/>
    </source>
</evidence>
<comment type="caution">
    <text evidence="12">The sequence shown here is derived from an EMBL/GenBank/DDBJ whole genome shotgun (WGS) entry which is preliminary data.</text>
</comment>
<dbReference type="InterPro" id="IPR016102">
    <property type="entry name" value="Succinyl-CoA_synth-like"/>
</dbReference>
<dbReference type="GO" id="GO:0005524">
    <property type="term" value="F:ATP binding"/>
    <property type="evidence" value="ECO:0007669"/>
    <property type="project" value="UniProtKB-KW"/>
</dbReference>
<accession>A0A136KG51</accession>
<evidence type="ECO:0000256" key="7">
    <source>
        <dbReference type="ARBA" id="ARBA00023098"/>
    </source>
</evidence>
<gene>
    <name evidence="12" type="primary">sucC</name>
    <name evidence="12" type="ORF">UZ20_WS6002000908</name>
</gene>
<dbReference type="Pfam" id="PF24948">
    <property type="entry name" value="Citrate_synth_N"/>
    <property type="match status" value="1"/>
</dbReference>
<comment type="subcellular location">
    <subcellularLocation>
        <location evidence="1">Cytoplasm</location>
    </subcellularLocation>
</comment>
<name>A0A136KG51_9BACT</name>
<keyword evidence="12" id="KW-0436">Ligase</keyword>
<evidence type="ECO:0000259" key="11">
    <source>
        <dbReference type="Pfam" id="PF24948"/>
    </source>
</evidence>
<reference evidence="12 13" key="1">
    <citation type="submission" date="2015-02" db="EMBL/GenBank/DDBJ databases">
        <title>Improved understanding of the partial-nitritation anammox process through 23 genomes representing the majority of the microbial community.</title>
        <authorList>
            <person name="Speth D.R."/>
            <person name="In T Zandt M."/>
            <person name="Guerrero Cruz S."/>
            <person name="Jetten M.S."/>
            <person name="Dutilh B.E."/>
        </authorList>
    </citation>
    <scope>NUCLEOTIDE SEQUENCE [LARGE SCALE GENOMIC DNA]</scope>
    <source>
        <strain evidence="12">OLB21</strain>
    </source>
</reference>
<keyword evidence="5" id="KW-0547">Nucleotide-binding</keyword>
<dbReference type="Proteomes" id="UP000070449">
    <property type="component" value="Unassembled WGS sequence"/>
</dbReference>
<dbReference type="EMBL" id="JYPD01000025">
    <property type="protein sequence ID" value="KXK08379.1"/>
    <property type="molecule type" value="Genomic_DNA"/>
</dbReference>
<evidence type="ECO:0000256" key="6">
    <source>
        <dbReference type="ARBA" id="ARBA00022840"/>
    </source>
</evidence>
<dbReference type="GO" id="GO:0006104">
    <property type="term" value="P:succinyl-CoA metabolic process"/>
    <property type="evidence" value="ECO:0007669"/>
    <property type="project" value="TreeGrafter"/>
</dbReference>
<keyword evidence="7" id="KW-0443">Lipid metabolism</keyword>
<evidence type="ECO:0000256" key="4">
    <source>
        <dbReference type="ARBA" id="ARBA00022679"/>
    </source>
</evidence>
<dbReference type="GO" id="GO:0006629">
    <property type="term" value="P:lipid metabolic process"/>
    <property type="evidence" value="ECO:0007669"/>
    <property type="project" value="UniProtKB-KW"/>
</dbReference>
<dbReference type="GO" id="GO:0042709">
    <property type="term" value="C:succinate-CoA ligase complex"/>
    <property type="evidence" value="ECO:0007669"/>
    <property type="project" value="TreeGrafter"/>
</dbReference>
<dbReference type="GO" id="GO:0006099">
    <property type="term" value="P:tricarboxylic acid cycle"/>
    <property type="evidence" value="ECO:0007669"/>
    <property type="project" value="TreeGrafter"/>
</dbReference>
<evidence type="ECO:0000259" key="10">
    <source>
        <dbReference type="Pfam" id="PF16114"/>
    </source>
</evidence>
<dbReference type="SUPFAM" id="SSF52210">
    <property type="entry name" value="Succinyl-CoA synthetase domains"/>
    <property type="match status" value="1"/>
</dbReference>
<dbReference type="Gene3D" id="3.40.50.261">
    <property type="entry name" value="Succinyl-CoA synthetase domains"/>
    <property type="match status" value="1"/>
</dbReference>
<feature type="domain" description="ATP-citrate synthase ATP-grasp" evidence="11">
    <location>
        <begin position="43"/>
        <end position="276"/>
    </location>
</feature>
<keyword evidence="4" id="KW-0808">Transferase</keyword>
<keyword evidence="3" id="KW-0444">Lipid biosynthesis</keyword>
<dbReference type="InterPro" id="IPR056749">
    <property type="entry name" value="Citrate_synth_N"/>
</dbReference>
<evidence type="ECO:0000256" key="3">
    <source>
        <dbReference type="ARBA" id="ARBA00022516"/>
    </source>
</evidence>
<dbReference type="GO" id="GO:0004775">
    <property type="term" value="F:succinate-CoA ligase (ADP-forming) activity"/>
    <property type="evidence" value="ECO:0007669"/>
    <property type="project" value="UniProtKB-EC"/>
</dbReference>
<dbReference type="GO" id="GO:0005829">
    <property type="term" value="C:cytosol"/>
    <property type="evidence" value="ECO:0007669"/>
    <property type="project" value="TreeGrafter"/>
</dbReference>
<keyword evidence="6" id="KW-0067">ATP-binding</keyword>
<dbReference type="FunFam" id="3.40.50.261:FF:000008">
    <property type="entry name" value="ATP-citrate synthase alpha chain protein"/>
    <property type="match status" value="1"/>
</dbReference>
<evidence type="ECO:0000256" key="8">
    <source>
        <dbReference type="ARBA" id="ARBA00023315"/>
    </source>
</evidence>
<dbReference type="EC" id="6.2.1.5" evidence="12"/>
<keyword evidence="8" id="KW-0012">Acyltransferase</keyword>
<proteinExistence type="predicted"/>
<evidence type="ECO:0000256" key="1">
    <source>
        <dbReference type="ARBA" id="ARBA00004496"/>
    </source>
</evidence>
<organism evidence="12 13">
    <name type="scientific">candidate division WS6 bacterium OLB21</name>
    <dbReference type="NCBI Taxonomy" id="1617427"/>
    <lineage>
        <taxon>Bacteria</taxon>
        <taxon>Candidatus Dojkabacteria</taxon>
    </lineage>
</organism>
<dbReference type="STRING" id="1617427.UZ20_WS6002000908"/>
<comment type="catalytic activity">
    <reaction evidence="9">
        <text>oxaloacetate + acetyl-CoA + ADP + phosphate = citrate + ATP + CoA</text>
        <dbReference type="Rhea" id="RHEA:21160"/>
        <dbReference type="ChEBI" id="CHEBI:16452"/>
        <dbReference type="ChEBI" id="CHEBI:16947"/>
        <dbReference type="ChEBI" id="CHEBI:30616"/>
        <dbReference type="ChEBI" id="CHEBI:43474"/>
        <dbReference type="ChEBI" id="CHEBI:57287"/>
        <dbReference type="ChEBI" id="CHEBI:57288"/>
        <dbReference type="ChEBI" id="CHEBI:456216"/>
        <dbReference type="EC" id="2.3.3.8"/>
    </reaction>
</comment>
<dbReference type="GO" id="GO:0003878">
    <property type="term" value="F:ATP citrate synthase activity"/>
    <property type="evidence" value="ECO:0007669"/>
    <property type="project" value="UniProtKB-EC"/>
</dbReference>